<dbReference type="SUPFAM" id="SSF48371">
    <property type="entry name" value="ARM repeat"/>
    <property type="match status" value="1"/>
</dbReference>
<dbReference type="PANTHER" id="PTHR34070">
    <property type="entry name" value="ARMADILLO-TYPE FOLD"/>
    <property type="match status" value="1"/>
</dbReference>
<organism evidence="1 2">
    <name type="scientific">Leptospira yasudae</name>
    <dbReference type="NCBI Taxonomy" id="2202201"/>
    <lineage>
        <taxon>Bacteria</taxon>
        <taxon>Pseudomonadati</taxon>
        <taxon>Spirochaetota</taxon>
        <taxon>Spirochaetia</taxon>
        <taxon>Leptospirales</taxon>
        <taxon>Leptospiraceae</taxon>
        <taxon>Leptospira</taxon>
    </lineage>
</organism>
<gene>
    <name evidence="1" type="ORF">EHQ83_15380</name>
</gene>
<dbReference type="PANTHER" id="PTHR34070:SF1">
    <property type="entry name" value="DNA ALKYLATION REPAIR PROTEIN"/>
    <property type="match status" value="1"/>
</dbReference>
<dbReference type="EMBL" id="RQGM01000062">
    <property type="protein sequence ID" value="TGL81319.1"/>
    <property type="molecule type" value="Genomic_DNA"/>
</dbReference>
<evidence type="ECO:0000313" key="2">
    <source>
        <dbReference type="Proteomes" id="UP000297613"/>
    </source>
</evidence>
<comment type="caution">
    <text evidence="1">The sequence shown here is derived from an EMBL/GenBank/DDBJ whole genome shotgun (WGS) entry which is preliminary data.</text>
</comment>
<dbReference type="InterPro" id="IPR014825">
    <property type="entry name" value="DNA_alkylation"/>
</dbReference>
<protein>
    <submittedName>
        <fullName evidence="1">DNA alkylation repair protein</fullName>
    </submittedName>
</protein>
<evidence type="ECO:0000313" key="1">
    <source>
        <dbReference type="EMBL" id="TGL81319.1"/>
    </source>
</evidence>
<dbReference type="CDD" id="cd06561">
    <property type="entry name" value="AlkD_like"/>
    <property type="match status" value="1"/>
</dbReference>
<sequence length="245" mass="28561">MRPSARKKKSAEPTANQFVKELTALKTKADLEKNSRFLHNGSKANLCLGVRMGKIFETAKKYKNMPLEEIAVLIKNPYYEIRMGAVSILDFLARDKKSDEKFKKRLFDLYIKNHKHINNWDLVDRSAGQVIGRFLFDKSREPLYKLARSKNPMERRTAIVSTSYFIMNKDPNETFRIAEILKDDRDETVQKAVGSWVREAGKKDKPRLLDFLNRHSATLPRITLRAAIERLDAKEKEFYLHSKKN</sequence>
<name>A0A6N4QEM6_9LEPT</name>
<dbReference type="Proteomes" id="UP000297613">
    <property type="component" value="Unassembled WGS sequence"/>
</dbReference>
<dbReference type="AlphaFoldDB" id="A0A6N4QEM6"/>
<proteinExistence type="predicted"/>
<accession>A0A6N4QEM6</accession>
<reference evidence="1 2" key="1">
    <citation type="journal article" date="2019" name="PLoS Negl. Trop. Dis.">
        <title>Revisiting the worldwide diversity of Leptospira species in the environment.</title>
        <authorList>
            <person name="Vincent A.T."/>
            <person name="Schiettekatte O."/>
            <person name="Bourhy P."/>
            <person name="Veyrier F.J."/>
            <person name="Picardeau M."/>
        </authorList>
    </citation>
    <scope>NUCLEOTIDE SEQUENCE [LARGE SCALE GENOMIC DNA]</scope>
    <source>
        <strain evidence="1 2">201702445</strain>
    </source>
</reference>
<dbReference type="InterPro" id="IPR016024">
    <property type="entry name" value="ARM-type_fold"/>
</dbReference>
<dbReference type="Pfam" id="PF08713">
    <property type="entry name" value="DNA_alkylation"/>
    <property type="match status" value="1"/>
</dbReference>
<dbReference type="Gene3D" id="1.25.10.90">
    <property type="match status" value="1"/>
</dbReference>